<dbReference type="Gene3D" id="3.40.50.1000">
    <property type="entry name" value="HAD superfamily/HAD-like"/>
    <property type="match status" value="1"/>
</dbReference>
<name>A0AAW1RYF9_9CHLO</name>
<dbReference type="InterPro" id="IPR008380">
    <property type="entry name" value="HAD-SF_hydro_IG_5-nucl"/>
</dbReference>
<keyword evidence="2" id="KW-0479">Metal-binding</keyword>
<keyword evidence="4" id="KW-0460">Magnesium</keyword>
<dbReference type="EMBL" id="JALJOS010000005">
    <property type="protein sequence ID" value="KAK9839009.1"/>
    <property type="molecule type" value="Genomic_DNA"/>
</dbReference>
<organism evidence="6 7">
    <name type="scientific">Apatococcus lobatus</name>
    <dbReference type="NCBI Taxonomy" id="904363"/>
    <lineage>
        <taxon>Eukaryota</taxon>
        <taxon>Viridiplantae</taxon>
        <taxon>Chlorophyta</taxon>
        <taxon>core chlorophytes</taxon>
        <taxon>Trebouxiophyceae</taxon>
        <taxon>Chlorellales</taxon>
        <taxon>Chlorellaceae</taxon>
        <taxon>Apatococcus</taxon>
    </lineage>
</organism>
<dbReference type="SUPFAM" id="SSF56784">
    <property type="entry name" value="HAD-like"/>
    <property type="match status" value="1"/>
</dbReference>
<comment type="caution">
    <text evidence="6">The sequence shown here is derived from an EMBL/GenBank/DDBJ whole genome shotgun (WGS) entry which is preliminary data.</text>
</comment>
<feature type="compositionally biased region" description="Low complexity" evidence="5">
    <location>
        <begin position="66"/>
        <end position="83"/>
    </location>
</feature>
<reference evidence="6 7" key="1">
    <citation type="journal article" date="2024" name="Nat. Commun.">
        <title>Phylogenomics reveals the evolutionary origins of lichenization in chlorophyte algae.</title>
        <authorList>
            <person name="Puginier C."/>
            <person name="Libourel C."/>
            <person name="Otte J."/>
            <person name="Skaloud P."/>
            <person name="Haon M."/>
            <person name="Grisel S."/>
            <person name="Petersen M."/>
            <person name="Berrin J.G."/>
            <person name="Delaux P.M."/>
            <person name="Dal Grande F."/>
            <person name="Keller J."/>
        </authorList>
    </citation>
    <scope>NUCLEOTIDE SEQUENCE [LARGE SCALE GENOMIC DNA]</scope>
    <source>
        <strain evidence="6 7">SAG 2145</strain>
    </source>
</reference>
<feature type="compositionally biased region" description="Polar residues" evidence="5">
    <location>
        <begin position="48"/>
        <end position="63"/>
    </location>
</feature>
<sequence>MESSVRLQPGAKQLMHAVHSAVRPVRTPAARPVRCEWATALSTLPLRSTSGLPVGPQCQNTRTSSRDVSSSAVSVPDDVQSPVGRAEQSRADLDETFETSQGMVGPVDESQAEVDFLGEITTGNLHLLDQVSTEGDVNVLGLSHLTDIVDVPYESLKGSQKRILTDIGVPQSYPEGLPHRAIFCSRTLNLRSIQAIGYDMDYTLIHYDVNAWEGKAYAYGLKYLKDVGCPVDGLTFDANLVIRGLIVDKDNGNVLKVDRFGYVKRAMHGTRIMSWTEVRQVYGRELINLRHESRFVFLNTLFSVSEGVMYMQMIDRLDQGLISSQVVQQSYQDLWRLVSKALFRTHVEGQLKAEIIQDPASYVEQDPDMAQTLLDQREAGKILMLITNSDYEYTNKMMSYAYNPFLPPGMKWRDLFDMVIVQARKPDFFNHAMSLYEVVTEDGLMKPCMTAVKGGLYCGGSARMVEVALGVSGDEILYVGDHLYTDAALAKINFRWRTALVVRELEHEINALALGRPHRAKLKELMNKKELVGDVFNQLRLMRQRWQEAGPEGAPTRPFQAADVSRLANGHGQSGNGHTPQLPIGDAEHAMTRHGIDSTMAQLLMIMETLDTYIGPMLEQDGKHFSRRWGYLSRAGLNDKSQFTRQIEKYADIYTSRVANFLRYTPYMYFRSPSQSLAHDRNLSEYYRQRYGNINGSLDQDDDEEGKDSHTLEELQFPHSDGDYSGFH</sequence>
<dbReference type="AlphaFoldDB" id="A0AAW1RYF9"/>
<feature type="region of interest" description="Disordered" evidence="5">
    <location>
        <begin position="694"/>
        <end position="728"/>
    </location>
</feature>
<evidence type="ECO:0000256" key="5">
    <source>
        <dbReference type="SAM" id="MobiDB-lite"/>
    </source>
</evidence>
<accession>A0AAW1RYF9</accession>
<proteinExistence type="inferred from homology"/>
<feature type="region of interest" description="Disordered" evidence="5">
    <location>
        <begin position="48"/>
        <end position="89"/>
    </location>
</feature>
<dbReference type="Pfam" id="PF05761">
    <property type="entry name" value="5_nucleotid"/>
    <property type="match status" value="1"/>
</dbReference>
<dbReference type="NCBIfam" id="TIGR02244">
    <property type="entry name" value="HAD-IG-Ncltidse"/>
    <property type="match status" value="1"/>
</dbReference>
<evidence type="ECO:0000256" key="3">
    <source>
        <dbReference type="ARBA" id="ARBA00022801"/>
    </source>
</evidence>
<evidence type="ECO:0000256" key="2">
    <source>
        <dbReference type="ARBA" id="ARBA00022723"/>
    </source>
</evidence>
<evidence type="ECO:0000313" key="7">
    <source>
        <dbReference type="Proteomes" id="UP001438707"/>
    </source>
</evidence>
<keyword evidence="7" id="KW-1185">Reference proteome</keyword>
<keyword evidence="3" id="KW-0378">Hydrolase</keyword>
<evidence type="ECO:0000256" key="4">
    <source>
        <dbReference type="ARBA" id="ARBA00022842"/>
    </source>
</evidence>
<protein>
    <recommendedName>
        <fullName evidence="8">5'-nucleotidase</fullName>
    </recommendedName>
</protein>
<dbReference type="GO" id="GO:0046872">
    <property type="term" value="F:metal ion binding"/>
    <property type="evidence" value="ECO:0007669"/>
    <property type="project" value="UniProtKB-KW"/>
</dbReference>
<evidence type="ECO:0000313" key="6">
    <source>
        <dbReference type="EMBL" id="KAK9839009.1"/>
    </source>
</evidence>
<gene>
    <name evidence="6" type="ORF">WJX74_007757</name>
</gene>
<dbReference type="InterPro" id="IPR036412">
    <property type="entry name" value="HAD-like_sf"/>
</dbReference>
<comment type="similarity">
    <text evidence="1">Belongs to the 5'(3')-deoxyribonucleotidase family.</text>
</comment>
<dbReference type="PANTHER" id="PTHR12103:SF22">
    <property type="entry name" value="HAD-SUPERFAMILY HYDROLASE, SUBFAMILY IG, 5'-NUCLEOTIDASE"/>
    <property type="match status" value="1"/>
</dbReference>
<dbReference type="InterPro" id="IPR023214">
    <property type="entry name" value="HAD_sf"/>
</dbReference>
<evidence type="ECO:0008006" key="8">
    <source>
        <dbReference type="Google" id="ProtNLM"/>
    </source>
</evidence>
<evidence type="ECO:0000256" key="1">
    <source>
        <dbReference type="ARBA" id="ARBA00009589"/>
    </source>
</evidence>
<dbReference type="GO" id="GO:0008253">
    <property type="term" value="F:5'-nucleotidase activity"/>
    <property type="evidence" value="ECO:0007669"/>
    <property type="project" value="TreeGrafter"/>
</dbReference>
<dbReference type="PANTHER" id="PTHR12103">
    <property type="entry name" value="5'-NUCLEOTIDASE DOMAIN-CONTAINING"/>
    <property type="match status" value="1"/>
</dbReference>
<dbReference type="Proteomes" id="UP001438707">
    <property type="component" value="Unassembled WGS sequence"/>
</dbReference>